<name>A0A381S7U0_9ZZZZ</name>
<organism evidence="1">
    <name type="scientific">marine metagenome</name>
    <dbReference type="NCBI Taxonomy" id="408172"/>
    <lineage>
        <taxon>unclassified sequences</taxon>
        <taxon>metagenomes</taxon>
        <taxon>ecological metagenomes</taxon>
    </lineage>
</organism>
<proteinExistence type="predicted"/>
<dbReference type="AlphaFoldDB" id="A0A381S7U0"/>
<dbReference type="EMBL" id="UINC01002695">
    <property type="protein sequence ID" value="SUZ99368.1"/>
    <property type="molecule type" value="Genomic_DNA"/>
</dbReference>
<reference evidence="1" key="1">
    <citation type="submission" date="2018-05" db="EMBL/GenBank/DDBJ databases">
        <authorList>
            <person name="Lanie J.A."/>
            <person name="Ng W.-L."/>
            <person name="Kazmierczak K.M."/>
            <person name="Andrzejewski T.M."/>
            <person name="Davidsen T.M."/>
            <person name="Wayne K.J."/>
            <person name="Tettelin H."/>
            <person name="Glass J.I."/>
            <person name="Rusch D."/>
            <person name="Podicherti R."/>
            <person name="Tsui H.-C.T."/>
            <person name="Winkler M.E."/>
        </authorList>
    </citation>
    <scope>NUCLEOTIDE SEQUENCE</scope>
</reference>
<protein>
    <submittedName>
        <fullName evidence="1">Uncharacterized protein</fullName>
    </submittedName>
</protein>
<gene>
    <name evidence="1" type="ORF">METZ01_LOCUS52222</name>
</gene>
<accession>A0A381S7U0</accession>
<evidence type="ECO:0000313" key="1">
    <source>
        <dbReference type="EMBL" id="SUZ99368.1"/>
    </source>
</evidence>
<sequence length="34" mass="3988">MEFGYGLYILPDPLSKDSHVQNYSIDTFIIFNYS</sequence>